<sequence length="375" mass="41768">MFTILLVAAVSYTTFFGLVAVPIALSNRHWLQRLGLFVVVSIVFALVPPVLAVRSEAAIGLAISMLLLCLAFVVESMPARITAIAIATAVAFLSFGMVPWNRFESTDCVRNLTAVGLLALLFGTFRVVGFRLVQMTKVRWETEFEIATGREMDAWCVWFRTNDFHNLRRSSQIALLRQQGIDCTWDQQLIDLCNLYCGLTPIERFKENSKKLFAKQYHESWQRSFRETLKATQFSIFQMLSWTTVLGAWFALLASHLGADGFLTADDILFGLVSLLIVFPVVSGMMLVELFVPTKTVVSLLAWGIPIFCAIVTLLATWSWLGSFESVIAVTISIVICWVIAFAGSSLAKARNWRILMCVKKGGDETANPKIANGQ</sequence>
<dbReference type="RefSeq" id="WP_146517765.1">
    <property type="nucleotide sequence ID" value="NZ_CP151726.1"/>
</dbReference>
<organism evidence="2 3">
    <name type="scientific">Stieleria varia</name>
    <dbReference type="NCBI Taxonomy" id="2528005"/>
    <lineage>
        <taxon>Bacteria</taxon>
        <taxon>Pseudomonadati</taxon>
        <taxon>Planctomycetota</taxon>
        <taxon>Planctomycetia</taxon>
        <taxon>Pirellulales</taxon>
        <taxon>Pirellulaceae</taxon>
        <taxon>Stieleria</taxon>
    </lineage>
</organism>
<feature type="transmembrane region" description="Helical" evidence="1">
    <location>
        <begin position="34"/>
        <end position="51"/>
    </location>
</feature>
<evidence type="ECO:0000313" key="3">
    <source>
        <dbReference type="Proteomes" id="UP000320176"/>
    </source>
</evidence>
<feature type="transmembrane region" description="Helical" evidence="1">
    <location>
        <begin position="236"/>
        <end position="256"/>
    </location>
</feature>
<dbReference type="AlphaFoldDB" id="A0A5C6BAM3"/>
<keyword evidence="3" id="KW-1185">Reference proteome</keyword>
<dbReference type="EMBL" id="SJPN01000001">
    <property type="protein sequence ID" value="TWU07554.1"/>
    <property type="molecule type" value="Genomic_DNA"/>
</dbReference>
<feature type="transmembrane region" description="Helical" evidence="1">
    <location>
        <begin position="57"/>
        <end position="74"/>
    </location>
</feature>
<evidence type="ECO:0000313" key="2">
    <source>
        <dbReference type="EMBL" id="TWU07554.1"/>
    </source>
</evidence>
<keyword evidence="1" id="KW-0472">Membrane</keyword>
<protein>
    <submittedName>
        <fullName evidence="2">Uncharacterized protein</fullName>
    </submittedName>
</protein>
<dbReference type="Proteomes" id="UP000320176">
    <property type="component" value="Unassembled WGS sequence"/>
</dbReference>
<comment type="caution">
    <text evidence="2">The sequence shown here is derived from an EMBL/GenBank/DDBJ whole genome shotgun (WGS) entry which is preliminary data.</text>
</comment>
<accession>A0A5C6BAM3</accession>
<feature type="transmembrane region" description="Helical" evidence="1">
    <location>
        <begin position="300"/>
        <end position="321"/>
    </location>
</feature>
<gene>
    <name evidence="2" type="ORF">Pla52n_01270</name>
</gene>
<name>A0A5C6BAM3_9BACT</name>
<evidence type="ECO:0000256" key="1">
    <source>
        <dbReference type="SAM" id="Phobius"/>
    </source>
</evidence>
<feature type="transmembrane region" description="Helical" evidence="1">
    <location>
        <begin position="327"/>
        <end position="347"/>
    </location>
</feature>
<feature type="transmembrane region" description="Helical" evidence="1">
    <location>
        <begin position="6"/>
        <end position="25"/>
    </location>
</feature>
<proteinExistence type="predicted"/>
<keyword evidence="1" id="KW-0812">Transmembrane</keyword>
<feature type="transmembrane region" description="Helical" evidence="1">
    <location>
        <begin position="112"/>
        <end position="133"/>
    </location>
</feature>
<reference evidence="2 3" key="1">
    <citation type="submission" date="2019-02" db="EMBL/GenBank/DDBJ databases">
        <title>Deep-cultivation of Planctomycetes and their phenomic and genomic characterization uncovers novel biology.</title>
        <authorList>
            <person name="Wiegand S."/>
            <person name="Jogler M."/>
            <person name="Boedeker C."/>
            <person name="Pinto D."/>
            <person name="Vollmers J."/>
            <person name="Rivas-Marin E."/>
            <person name="Kohn T."/>
            <person name="Peeters S.H."/>
            <person name="Heuer A."/>
            <person name="Rast P."/>
            <person name="Oberbeckmann S."/>
            <person name="Bunk B."/>
            <person name="Jeske O."/>
            <person name="Meyerdierks A."/>
            <person name="Storesund J.E."/>
            <person name="Kallscheuer N."/>
            <person name="Luecker S."/>
            <person name="Lage O.M."/>
            <person name="Pohl T."/>
            <person name="Merkel B.J."/>
            <person name="Hornburger P."/>
            <person name="Mueller R.-W."/>
            <person name="Bruemmer F."/>
            <person name="Labrenz M."/>
            <person name="Spormann A.M."/>
            <person name="Op Den Camp H."/>
            <person name="Overmann J."/>
            <person name="Amann R."/>
            <person name="Jetten M.S.M."/>
            <person name="Mascher T."/>
            <person name="Medema M.H."/>
            <person name="Devos D.P."/>
            <person name="Kaster A.-K."/>
            <person name="Ovreas L."/>
            <person name="Rohde M."/>
            <person name="Galperin M.Y."/>
            <person name="Jogler C."/>
        </authorList>
    </citation>
    <scope>NUCLEOTIDE SEQUENCE [LARGE SCALE GENOMIC DNA]</scope>
    <source>
        <strain evidence="2 3">Pla52n</strain>
    </source>
</reference>
<feature type="transmembrane region" description="Helical" evidence="1">
    <location>
        <begin position="81"/>
        <end position="100"/>
    </location>
</feature>
<feature type="transmembrane region" description="Helical" evidence="1">
    <location>
        <begin position="268"/>
        <end position="288"/>
    </location>
</feature>
<keyword evidence="1" id="KW-1133">Transmembrane helix</keyword>